<comment type="caution">
    <text evidence="9">The sequence shown here is derived from an EMBL/GenBank/DDBJ whole genome shotgun (WGS) entry which is preliminary data.</text>
</comment>
<evidence type="ECO:0000256" key="6">
    <source>
        <dbReference type="ARBA" id="ARBA00029321"/>
    </source>
</evidence>
<dbReference type="PANTHER" id="PTHR11469:SF1">
    <property type="entry name" value="GLUCOSE-6-PHOSPHATE ISOMERASE"/>
    <property type="match status" value="1"/>
</dbReference>
<dbReference type="PROSITE" id="PS00765">
    <property type="entry name" value="P_GLUCOSE_ISOMERASE_1"/>
    <property type="match status" value="1"/>
</dbReference>
<evidence type="ECO:0000256" key="8">
    <source>
        <dbReference type="RuleBase" id="RU000612"/>
    </source>
</evidence>
<keyword evidence="3 7" id="KW-0312">Gluconeogenesis</keyword>
<dbReference type="CDD" id="cd05015">
    <property type="entry name" value="SIS_PGI_1"/>
    <property type="match status" value="1"/>
</dbReference>
<dbReference type="GO" id="GO:0004347">
    <property type="term" value="F:glucose-6-phosphate isomerase activity"/>
    <property type="evidence" value="ECO:0007669"/>
    <property type="project" value="UniProtKB-UniRule"/>
</dbReference>
<dbReference type="GO" id="GO:0048029">
    <property type="term" value="F:monosaccharide binding"/>
    <property type="evidence" value="ECO:0007669"/>
    <property type="project" value="TreeGrafter"/>
</dbReference>
<keyword evidence="10" id="KW-1185">Reference proteome</keyword>
<feature type="active site" evidence="7">
    <location>
        <position position="354"/>
    </location>
</feature>
<evidence type="ECO:0000256" key="2">
    <source>
        <dbReference type="ARBA" id="ARBA00006604"/>
    </source>
</evidence>
<dbReference type="UniPathway" id="UPA00138"/>
<comment type="function">
    <text evidence="7">Catalyzes the reversible isomerization of glucose-6-phosphate to fructose-6-phosphate.</text>
</comment>
<dbReference type="FunFam" id="3.40.50.10490:FF:000060">
    <property type="entry name" value="Glucose-6-phosphate isomerase"/>
    <property type="match status" value="1"/>
</dbReference>
<dbReference type="Gene3D" id="3.40.50.10490">
    <property type="entry name" value="Glucose-6-phosphate isomerase like protein, domain 1"/>
    <property type="match status" value="2"/>
</dbReference>
<protein>
    <recommendedName>
        <fullName evidence="7">Glucose-6-phosphate isomerase</fullName>
        <shortName evidence="7">GPI</shortName>
        <ecNumber evidence="7">5.3.1.9</ecNumber>
    </recommendedName>
    <alternativeName>
        <fullName evidence="7">Phosphoglucose isomerase</fullName>
        <shortName evidence="7">PGI</shortName>
    </alternativeName>
    <alternativeName>
        <fullName evidence="7">Phosphohexose isomerase</fullName>
        <shortName evidence="7">PHI</shortName>
    </alternativeName>
</protein>
<feature type="active site" evidence="7">
    <location>
        <position position="474"/>
    </location>
</feature>
<feature type="active site" description="Proton donor" evidence="7">
    <location>
        <position position="323"/>
    </location>
</feature>
<dbReference type="Proteomes" id="UP000318405">
    <property type="component" value="Unassembled WGS sequence"/>
</dbReference>
<evidence type="ECO:0000256" key="3">
    <source>
        <dbReference type="ARBA" id="ARBA00022432"/>
    </source>
</evidence>
<dbReference type="InterPro" id="IPR001672">
    <property type="entry name" value="G6P_Isomerase"/>
</dbReference>
<keyword evidence="7" id="KW-0963">Cytoplasm</keyword>
<evidence type="ECO:0000313" key="9">
    <source>
        <dbReference type="EMBL" id="TSH89159.1"/>
    </source>
</evidence>
<dbReference type="EC" id="5.3.1.9" evidence="7"/>
<comment type="catalytic activity">
    <reaction evidence="6 7 8">
        <text>alpha-D-glucose 6-phosphate = beta-D-fructose 6-phosphate</text>
        <dbReference type="Rhea" id="RHEA:11816"/>
        <dbReference type="ChEBI" id="CHEBI:57634"/>
        <dbReference type="ChEBI" id="CHEBI:58225"/>
        <dbReference type="EC" id="5.3.1.9"/>
    </reaction>
</comment>
<dbReference type="InterPro" id="IPR035476">
    <property type="entry name" value="SIS_PGI_1"/>
</dbReference>
<dbReference type="GO" id="GO:0006094">
    <property type="term" value="P:gluconeogenesis"/>
    <property type="evidence" value="ECO:0007669"/>
    <property type="project" value="UniProtKB-UniRule"/>
</dbReference>
<keyword evidence="5 7" id="KW-0413">Isomerase</keyword>
<gene>
    <name evidence="7" type="primary">pgi</name>
    <name evidence="9" type="ORF">FOZ76_25420</name>
</gene>
<dbReference type="UniPathway" id="UPA00109">
    <property type="reaction ID" value="UER00181"/>
</dbReference>
<name>A0A556A8E6_9BURK</name>
<keyword evidence="4 7" id="KW-0324">Glycolysis</keyword>
<proteinExistence type="inferred from homology"/>
<evidence type="ECO:0000256" key="7">
    <source>
        <dbReference type="HAMAP-Rule" id="MF_00473"/>
    </source>
</evidence>
<accession>A0A556A8E6</accession>
<dbReference type="Gene3D" id="1.10.1390.10">
    <property type="match status" value="1"/>
</dbReference>
<evidence type="ECO:0000256" key="1">
    <source>
        <dbReference type="ARBA" id="ARBA00004926"/>
    </source>
</evidence>
<dbReference type="InterPro" id="IPR018189">
    <property type="entry name" value="Phosphoglucose_isomerase_CS"/>
</dbReference>
<evidence type="ECO:0000256" key="4">
    <source>
        <dbReference type="ARBA" id="ARBA00023152"/>
    </source>
</evidence>
<comment type="similarity">
    <text evidence="2 7 8">Belongs to the GPI family.</text>
</comment>
<sequence length="511" mass="56236">MLKGFAQTPQWKAFAEAAYSADSRASNVRVLDAAGLKIDVSAQRMSPELDRAAAELLGFRGLDAARKALFAGEKVNSTEDRAAWHTILRDLAPPPAVALERERVRAFVQRADTERRWRNIVHIGIGGSDWGPRLAVEAFGYTGRWRSIRFVANIDGHAIEGGLAGLDPHDTLVVVSSKSFTTTETLHNAERALAWLRSAELPDPYQHFVAITANPQRAIEWGVPEAHVFRFWDWVGGRYSLWSSISLPVALAVGSEVIAGMQAGAAEMDEHFRQAPLLENAPVQLALAGVINRSVLGYASLAVVPYDTRLFYLVSYLQQLEMESLGKSVDKDGDAVDLPTGSAVWGMPGTDAQHTFFQWLHQGSDGAPVDFIVCRHHDHRWPEHHRQLLANCLAQRAALLRSKTVEESRDGVTPDELAMHKATPGGRPSNLIVLPRLTPHALGALLALYEHKVFVQSVIWGINPFDQWGVEYGKTMANGVARELAGDRQRPGQHDPSTAFWIQRLAAKSGS</sequence>
<dbReference type="InterPro" id="IPR035482">
    <property type="entry name" value="SIS_PGI_2"/>
</dbReference>
<reference evidence="9 10" key="1">
    <citation type="submission" date="2019-07" db="EMBL/GenBank/DDBJ databases">
        <title>Qingshengfaniella alkalisoli gen. nov., sp. nov., isolated from saline soil.</title>
        <authorList>
            <person name="Xu L."/>
            <person name="Huang X.-X."/>
            <person name="Sun J.-Q."/>
        </authorList>
    </citation>
    <scope>NUCLEOTIDE SEQUENCE [LARGE SCALE GENOMIC DNA]</scope>
    <source>
        <strain evidence="9 10">DSM 27279</strain>
    </source>
</reference>
<comment type="subcellular location">
    <subcellularLocation>
        <location evidence="7">Cytoplasm</location>
    </subcellularLocation>
</comment>
<dbReference type="HAMAP" id="MF_00473">
    <property type="entry name" value="G6P_isomerase"/>
    <property type="match status" value="1"/>
</dbReference>
<dbReference type="AlphaFoldDB" id="A0A556A8E6"/>
<dbReference type="RefSeq" id="WP_143951273.1">
    <property type="nucleotide sequence ID" value="NZ_BAABMB010000005.1"/>
</dbReference>
<comment type="pathway">
    <text evidence="7">Carbohydrate biosynthesis; gluconeogenesis.</text>
</comment>
<dbReference type="InterPro" id="IPR023096">
    <property type="entry name" value="G6P_Isomerase_C"/>
</dbReference>
<dbReference type="GO" id="GO:0006096">
    <property type="term" value="P:glycolytic process"/>
    <property type="evidence" value="ECO:0007669"/>
    <property type="project" value="UniProtKB-UniRule"/>
</dbReference>
<dbReference type="EMBL" id="VLTJ01000042">
    <property type="protein sequence ID" value="TSH89159.1"/>
    <property type="molecule type" value="Genomic_DNA"/>
</dbReference>
<organism evidence="9 10">
    <name type="scientific">Verticiella sediminum</name>
    <dbReference type="NCBI Taxonomy" id="1247510"/>
    <lineage>
        <taxon>Bacteria</taxon>
        <taxon>Pseudomonadati</taxon>
        <taxon>Pseudomonadota</taxon>
        <taxon>Betaproteobacteria</taxon>
        <taxon>Burkholderiales</taxon>
        <taxon>Alcaligenaceae</taxon>
        <taxon>Verticiella</taxon>
    </lineage>
</organism>
<dbReference type="GO" id="GO:0097367">
    <property type="term" value="F:carbohydrate derivative binding"/>
    <property type="evidence" value="ECO:0007669"/>
    <property type="project" value="InterPro"/>
</dbReference>
<dbReference type="SUPFAM" id="SSF53697">
    <property type="entry name" value="SIS domain"/>
    <property type="match status" value="1"/>
</dbReference>
<dbReference type="GO" id="GO:0005829">
    <property type="term" value="C:cytosol"/>
    <property type="evidence" value="ECO:0007669"/>
    <property type="project" value="TreeGrafter"/>
</dbReference>
<dbReference type="PRINTS" id="PR00662">
    <property type="entry name" value="G6PISOMERASE"/>
</dbReference>
<evidence type="ECO:0000313" key="10">
    <source>
        <dbReference type="Proteomes" id="UP000318405"/>
    </source>
</evidence>
<dbReference type="OrthoDB" id="140919at2"/>
<dbReference type="PROSITE" id="PS51463">
    <property type="entry name" value="P_GLUCOSE_ISOMERASE_3"/>
    <property type="match status" value="1"/>
</dbReference>
<comment type="pathway">
    <text evidence="1 7 8">Carbohydrate degradation; glycolysis; D-glyceraldehyde 3-phosphate and glycerone phosphate from D-glucose: step 2/4.</text>
</comment>
<dbReference type="PROSITE" id="PS00174">
    <property type="entry name" value="P_GLUCOSE_ISOMERASE_2"/>
    <property type="match status" value="1"/>
</dbReference>
<dbReference type="GO" id="GO:0051156">
    <property type="term" value="P:glucose 6-phosphate metabolic process"/>
    <property type="evidence" value="ECO:0007669"/>
    <property type="project" value="TreeGrafter"/>
</dbReference>
<evidence type="ECO:0000256" key="5">
    <source>
        <dbReference type="ARBA" id="ARBA00023235"/>
    </source>
</evidence>
<dbReference type="CDD" id="cd05016">
    <property type="entry name" value="SIS_PGI_2"/>
    <property type="match status" value="1"/>
</dbReference>
<dbReference type="InterPro" id="IPR046348">
    <property type="entry name" value="SIS_dom_sf"/>
</dbReference>
<dbReference type="PANTHER" id="PTHR11469">
    <property type="entry name" value="GLUCOSE-6-PHOSPHATE ISOMERASE"/>
    <property type="match status" value="1"/>
</dbReference>
<dbReference type="NCBIfam" id="NF001211">
    <property type="entry name" value="PRK00179.1"/>
    <property type="match status" value="1"/>
</dbReference>
<dbReference type="Pfam" id="PF00342">
    <property type="entry name" value="PGI"/>
    <property type="match status" value="1"/>
</dbReference>